<reference evidence="2 3" key="1">
    <citation type="journal article" date="2016" name="Nat. Commun.">
        <title>Thousands of microbial genomes shed light on interconnected biogeochemical processes in an aquifer system.</title>
        <authorList>
            <person name="Anantharaman K."/>
            <person name="Brown C.T."/>
            <person name="Hug L.A."/>
            <person name="Sharon I."/>
            <person name="Castelle C.J."/>
            <person name="Probst A.J."/>
            <person name="Thomas B.C."/>
            <person name="Singh A."/>
            <person name="Wilkins M.J."/>
            <person name="Karaoz U."/>
            <person name="Brodie E.L."/>
            <person name="Williams K.H."/>
            <person name="Hubbard S.S."/>
            <person name="Banfield J.F."/>
        </authorList>
    </citation>
    <scope>NUCLEOTIDE SEQUENCE [LARGE SCALE GENOMIC DNA]</scope>
</reference>
<gene>
    <name evidence="2" type="ORF">A3B49_02090</name>
</gene>
<dbReference type="AlphaFoldDB" id="A0A1F5MJN6"/>
<accession>A0A1F5MJN6</accession>
<proteinExistence type="predicted"/>
<dbReference type="EMBL" id="MFDO01000016">
    <property type="protein sequence ID" value="OGE65581.1"/>
    <property type="molecule type" value="Genomic_DNA"/>
</dbReference>
<keyword evidence="1" id="KW-0472">Membrane</keyword>
<organism evidence="2 3">
    <name type="scientific">Candidatus Daviesbacteria bacterium RIFCSPLOWO2_01_FULL_40_24</name>
    <dbReference type="NCBI Taxonomy" id="1797787"/>
    <lineage>
        <taxon>Bacteria</taxon>
        <taxon>Candidatus Daviesiibacteriota</taxon>
    </lineage>
</organism>
<feature type="transmembrane region" description="Helical" evidence="1">
    <location>
        <begin position="12"/>
        <end position="32"/>
    </location>
</feature>
<keyword evidence="1" id="KW-1133">Transmembrane helix</keyword>
<evidence type="ECO:0000313" key="2">
    <source>
        <dbReference type="EMBL" id="OGE65581.1"/>
    </source>
</evidence>
<evidence type="ECO:0000256" key="1">
    <source>
        <dbReference type="SAM" id="Phobius"/>
    </source>
</evidence>
<dbReference type="Proteomes" id="UP000178017">
    <property type="component" value="Unassembled WGS sequence"/>
</dbReference>
<sequence length="249" mass="26310">MTFNSSLLTKVLIGVLVGIVLVGGVVGSRLFLQPSSSKEKVSPGITAIQEVPATVGSSVVEERVRNLETSLAEVVSILKTTTGKTISTTTSSSLDSRVKTLETSVADLQSRVKVLESGSKATTSTATTTKSPDYIRLGMTGSTTATDWTSVGSTEASVSGGDYSGYTSMRFEVSLKTSNSSGRAYVRLFNKDDNSPVTASEVSTDVTSNTWSYSGTFTLPATRKTYYLQMKSQSGVGAQVSDAQIRVNY</sequence>
<protein>
    <submittedName>
        <fullName evidence="2">Uncharacterized protein</fullName>
    </submittedName>
</protein>
<comment type="caution">
    <text evidence="2">The sequence shown here is derived from an EMBL/GenBank/DDBJ whole genome shotgun (WGS) entry which is preliminary data.</text>
</comment>
<keyword evidence="1" id="KW-0812">Transmembrane</keyword>
<evidence type="ECO:0000313" key="3">
    <source>
        <dbReference type="Proteomes" id="UP000178017"/>
    </source>
</evidence>
<name>A0A1F5MJN6_9BACT</name>